<proteinExistence type="predicted"/>
<feature type="chain" id="PRO_5042558349" evidence="8">
    <location>
        <begin position="18"/>
        <end position="540"/>
    </location>
</feature>
<dbReference type="PANTHER" id="PTHR20961:SF38">
    <property type="entry name" value="PROTEIN O-LINKED-MANNOSE BETA-1,4-N-ACETYLGLUCOSAMINYLTRANSFERASE 2"/>
    <property type="match status" value="1"/>
</dbReference>
<dbReference type="GO" id="GO:0097363">
    <property type="term" value="F:protein O-acetylglucosaminyltransferase activity"/>
    <property type="evidence" value="ECO:0007669"/>
    <property type="project" value="TreeGrafter"/>
</dbReference>
<name>A0AAJ7L6V8_9ACAR</name>
<comment type="subcellular location">
    <subcellularLocation>
        <location evidence="1">Membrane</location>
        <topology evidence="1">Single-pass membrane protein</topology>
    </subcellularLocation>
</comment>
<dbReference type="GeneID" id="100906075"/>
<dbReference type="GO" id="GO:0005783">
    <property type="term" value="C:endoplasmic reticulum"/>
    <property type="evidence" value="ECO:0007669"/>
    <property type="project" value="TreeGrafter"/>
</dbReference>
<dbReference type="Pfam" id="PF04577">
    <property type="entry name" value="Glyco_transf_61"/>
    <property type="match status" value="1"/>
</dbReference>
<evidence type="ECO:0000256" key="8">
    <source>
        <dbReference type="SAM" id="SignalP"/>
    </source>
</evidence>
<accession>A0AAJ7L6V8</accession>
<evidence type="ECO:0000256" key="3">
    <source>
        <dbReference type="ARBA" id="ARBA00022679"/>
    </source>
</evidence>
<evidence type="ECO:0000313" key="10">
    <source>
        <dbReference type="Proteomes" id="UP000694867"/>
    </source>
</evidence>
<evidence type="ECO:0000313" key="11">
    <source>
        <dbReference type="RefSeq" id="XP_018495640.1"/>
    </source>
</evidence>
<dbReference type="GO" id="GO:0016020">
    <property type="term" value="C:membrane"/>
    <property type="evidence" value="ECO:0007669"/>
    <property type="project" value="UniProtKB-SubCell"/>
</dbReference>
<sequence length="540" mass="61844">MSFMILLTLCMGNPASAGSSAICGKGPIRDFNDFGTTYTDNHCVLHDVCWHHNGILFNLSDSRNAGPWPVLVSGSSVPDHDGMIVDITPVQKQTLRIILASSNIVFTESAVLLRSFLPDNLFHVLHDDILPTFAMKESLPRLNLTLFLTKSDIDRFDDYYSLLHLPIVYAKRGEIRCFRRLFVGLPKTTLWYQYGFRSPQCILGGSDVSIIQKFAAESALQESKLYILRRCTILIRRSNRRILNLREIGNFLETEFDCSVEMLSLEEGLANLRYKLSLTDILISMHGAELSLSFFVPANAIVIELFPYAINSANYTPYKKLCELLDLIYEPWENRVEANTMAYPEKWLSALSSEEQLEIRKAKIVKEHLCCTNPAWLYRIYQDTKVDVDSLHKILQRAIARRNLRLRCRSDNFAEMLEVHRARIQDRMESSSTENWRSFWTFLTRTEPKCGPTFHLGRVRDIRCVRSAGDARVVTWRAPINQVDDLDIENSYFEVVSRCGSEVLMTRTRQTSFTSSPCNESMDVWVQAHGGIKAMYPVTC</sequence>
<keyword evidence="10" id="KW-1185">Reference proteome</keyword>
<dbReference type="Proteomes" id="UP000694867">
    <property type="component" value="Unplaced"/>
</dbReference>
<evidence type="ECO:0000256" key="7">
    <source>
        <dbReference type="ARBA" id="ARBA00023180"/>
    </source>
</evidence>
<dbReference type="AlphaFoldDB" id="A0AAJ7L6V8"/>
<gene>
    <name evidence="11" type="primary">LOC100906075</name>
</gene>
<keyword evidence="7" id="KW-0325">Glycoprotein</keyword>
<dbReference type="RefSeq" id="XP_018495640.1">
    <property type="nucleotide sequence ID" value="XM_018640124.1"/>
</dbReference>
<protein>
    <submittedName>
        <fullName evidence="11">Protein O-linked-mannose beta-1,4-N-acetylglucosaminyltransferase 2 isoform X1</fullName>
    </submittedName>
</protein>
<keyword evidence="6" id="KW-0472">Membrane</keyword>
<reference evidence="11" key="1">
    <citation type="submission" date="2025-08" db="UniProtKB">
        <authorList>
            <consortium name="RefSeq"/>
        </authorList>
    </citation>
    <scope>IDENTIFICATION</scope>
</reference>
<dbReference type="InterPro" id="IPR049625">
    <property type="entry name" value="Glyco_transf_61_cat"/>
</dbReference>
<keyword evidence="8" id="KW-0732">Signal</keyword>
<organism evidence="10 11">
    <name type="scientific">Galendromus occidentalis</name>
    <name type="common">western predatory mite</name>
    <dbReference type="NCBI Taxonomy" id="34638"/>
    <lineage>
        <taxon>Eukaryota</taxon>
        <taxon>Metazoa</taxon>
        <taxon>Ecdysozoa</taxon>
        <taxon>Arthropoda</taxon>
        <taxon>Chelicerata</taxon>
        <taxon>Arachnida</taxon>
        <taxon>Acari</taxon>
        <taxon>Parasitiformes</taxon>
        <taxon>Mesostigmata</taxon>
        <taxon>Gamasina</taxon>
        <taxon>Phytoseioidea</taxon>
        <taxon>Phytoseiidae</taxon>
        <taxon>Typhlodrominae</taxon>
        <taxon>Galendromus</taxon>
    </lineage>
</organism>
<evidence type="ECO:0000259" key="9">
    <source>
        <dbReference type="Pfam" id="PF04577"/>
    </source>
</evidence>
<keyword evidence="2" id="KW-0328">Glycosyltransferase</keyword>
<keyword evidence="3" id="KW-0808">Transferase</keyword>
<dbReference type="PANTHER" id="PTHR20961">
    <property type="entry name" value="GLYCOSYLTRANSFERASE"/>
    <property type="match status" value="1"/>
</dbReference>
<dbReference type="GO" id="GO:0035269">
    <property type="term" value="P:protein O-linked glycosylation via mannose"/>
    <property type="evidence" value="ECO:0007669"/>
    <property type="project" value="TreeGrafter"/>
</dbReference>
<dbReference type="InterPro" id="IPR007657">
    <property type="entry name" value="Glycosyltransferase_61"/>
</dbReference>
<keyword evidence="5" id="KW-1133">Transmembrane helix</keyword>
<evidence type="ECO:0000256" key="4">
    <source>
        <dbReference type="ARBA" id="ARBA00022692"/>
    </source>
</evidence>
<keyword evidence="4" id="KW-0812">Transmembrane</keyword>
<evidence type="ECO:0000256" key="5">
    <source>
        <dbReference type="ARBA" id="ARBA00022989"/>
    </source>
</evidence>
<feature type="signal peptide" evidence="8">
    <location>
        <begin position="1"/>
        <end position="17"/>
    </location>
</feature>
<evidence type="ECO:0000256" key="6">
    <source>
        <dbReference type="ARBA" id="ARBA00023136"/>
    </source>
</evidence>
<evidence type="ECO:0000256" key="2">
    <source>
        <dbReference type="ARBA" id="ARBA00022676"/>
    </source>
</evidence>
<evidence type="ECO:0000256" key="1">
    <source>
        <dbReference type="ARBA" id="ARBA00004167"/>
    </source>
</evidence>
<feature type="domain" description="Glycosyltransferase 61 catalytic" evidence="9">
    <location>
        <begin position="214"/>
        <end position="303"/>
    </location>
</feature>